<dbReference type="InterPro" id="IPR029058">
    <property type="entry name" value="AB_hydrolase_fold"/>
</dbReference>
<dbReference type="GO" id="GO:0016787">
    <property type="term" value="F:hydrolase activity"/>
    <property type="evidence" value="ECO:0007669"/>
    <property type="project" value="UniProtKB-KW"/>
</dbReference>
<dbReference type="InterPro" id="IPR052897">
    <property type="entry name" value="Sec-Metab_Biosynth_Hydrolase"/>
</dbReference>
<sequence>MTTHTESVQLVLVPGFWLGGWAWDDVVGPLRAAGHEPHPITLPGLEGADVDRSAITREDHVRAVREVVESLPPGVVLVGHSGGGAVVHAVVDQVPDRVRRAIYVDSGPLADGAALALDLPATGSEIPLPAWEELEAAGSSLEGLDAAALEAFRARAVPHPAGVAREAMRLTDRRRLGVPVTVICTSLPSAVLRTMTGPDSPLRTELGAMDVTYVDLPTGHWPMFSRPADLAAAIASAATASS</sequence>
<dbReference type="EMBL" id="SDWW01000021">
    <property type="protein sequence ID" value="RYV51140.1"/>
    <property type="molecule type" value="Genomic_DNA"/>
</dbReference>
<feature type="domain" description="AB hydrolase-1" evidence="1">
    <location>
        <begin position="10"/>
        <end position="233"/>
    </location>
</feature>
<organism evidence="2 3">
    <name type="scientific">Pengzhenrongella frigida</name>
    <dbReference type="NCBI Taxonomy" id="1259133"/>
    <lineage>
        <taxon>Bacteria</taxon>
        <taxon>Bacillati</taxon>
        <taxon>Actinomycetota</taxon>
        <taxon>Actinomycetes</taxon>
        <taxon>Micrococcales</taxon>
        <taxon>Pengzhenrongella</taxon>
    </lineage>
</organism>
<evidence type="ECO:0000313" key="2">
    <source>
        <dbReference type="EMBL" id="RYV51140.1"/>
    </source>
</evidence>
<name>A0A4Q5MZI6_9MICO</name>
<dbReference type="PANTHER" id="PTHR37017">
    <property type="entry name" value="AB HYDROLASE-1 DOMAIN-CONTAINING PROTEIN-RELATED"/>
    <property type="match status" value="1"/>
</dbReference>
<dbReference type="Proteomes" id="UP000293764">
    <property type="component" value="Unassembled WGS sequence"/>
</dbReference>
<proteinExistence type="predicted"/>
<evidence type="ECO:0000259" key="1">
    <source>
        <dbReference type="Pfam" id="PF12697"/>
    </source>
</evidence>
<reference evidence="2 3" key="1">
    <citation type="submission" date="2019-01" db="EMBL/GenBank/DDBJ databases">
        <title>Novel species of Cellulomonas.</title>
        <authorList>
            <person name="Liu Q."/>
            <person name="Xin Y.-H."/>
        </authorList>
    </citation>
    <scope>NUCLEOTIDE SEQUENCE [LARGE SCALE GENOMIC DNA]</scope>
    <source>
        <strain evidence="2 3">HLT2-17</strain>
    </source>
</reference>
<dbReference type="OrthoDB" id="9773549at2"/>
<dbReference type="InterPro" id="IPR000073">
    <property type="entry name" value="AB_hydrolase_1"/>
</dbReference>
<gene>
    <name evidence="2" type="ORF">EUA98_10200</name>
</gene>
<protein>
    <submittedName>
        <fullName evidence="2">Alpha/beta hydrolase</fullName>
    </submittedName>
</protein>
<keyword evidence="3" id="KW-1185">Reference proteome</keyword>
<dbReference type="AlphaFoldDB" id="A0A4Q5MZI6"/>
<evidence type="ECO:0000313" key="3">
    <source>
        <dbReference type="Proteomes" id="UP000293764"/>
    </source>
</evidence>
<comment type="caution">
    <text evidence="2">The sequence shown here is derived from an EMBL/GenBank/DDBJ whole genome shotgun (WGS) entry which is preliminary data.</text>
</comment>
<dbReference type="Gene3D" id="3.40.50.1820">
    <property type="entry name" value="alpha/beta hydrolase"/>
    <property type="match status" value="1"/>
</dbReference>
<dbReference type="SUPFAM" id="SSF53474">
    <property type="entry name" value="alpha/beta-Hydrolases"/>
    <property type="match status" value="1"/>
</dbReference>
<dbReference type="Pfam" id="PF12697">
    <property type="entry name" value="Abhydrolase_6"/>
    <property type="match status" value="1"/>
</dbReference>
<dbReference type="PANTHER" id="PTHR37017:SF11">
    <property type="entry name" value="ESTERASE_LIPASE_THIOESTERASE DOMAIN-CONTAINING PROTEIN"/>
    <property type="match status" value="1"/>
</dbReference>
<dbReference type="RefSeq" id="WP_130102579.1">
    <property type="nucleotide sequence ID" value="NZ_SDWW01000021.1"/>
</dbReference>
<keyword evidence="2" id="KW-0378">Hydrolase</keyword>
<accession>A0A4Q5MZI6</accession>